<evidence type="ECO:0000256" key="3">
    <source>
        <dbReference type="ARBA" id="ARBA00022763"/>
    </source>
</evidence>
<keyword evidence="3" id="KW-0227">DNA damage</keyword>
<dbReference type="InterPro" id="IPR042488">
    <property type="entry name" value="Rad4_BHD3_sf"/>
</dbReference>
<feature type="compositionally biased region" description="Basic and acidic residues" evidence="6">
    <location>
        <begin position="13"/>
        <end position="24"/>
    </location>
</feature>
<dbReference type="GO" id="GO:0005737">
    <property type="term" value="C:cytoplasm"/>
    <property type="evidence" value="ECO:0007669"/>
    <property type="project" value="TreeGrafter"/>
</dbReference>
<dbReference type="GO" id="GO:0006298">
    <property type="term" value="P:mismatch repair"/>
    <property type="evidence" value="ECO:0007669"/>
    <property type="project" value="TreeGrafter"/>
</dbReference>
<evidence type="ECO:0000313" key="10">
    <source>
        <dbReference type="EMBL" id="ODV74923.1"/>
    </source>
</evidence>
<name>A0A1E4S625_CYBJN</name>
<keyword evidence="4" id="KW-0234">DNA repair</keyword>
<dbReference type="EMBL" id="KV453927">
    <property type="protein sequence ID" value="ODV74923.1"/>
    <property type="molecule type" value="Genomic_DNA"/>
</dbReference>
<dbReference type="Gene3D" id="3.90.260.10">
    <property type="entry name" value="Transglutaminase-like"/>
    <property type="match status" value="1"/>
</dbReference>
<evidence type="ECO:0000256" key="2">
    <source>
        <dbReference type="ARBA" id="ARBA00009525"/>
    </source>
</evidence>
<feature type="non-terminal residue" evidence="10">
    <location>
        <position position="673"/>
    </location>
</feature>
<comment type="subcellular location">
    <subcellularLocation>
        <location evidence="1">Nucleus</location>
    </subcellularLocation>
</comment>
<dbReference type="SMART" id="SM01030">
    <property type="entry name" value="BHD_1"/>
    <property type="match status" value="1"/>
</dbReference>
<dbReference type="InterPro" id="IPR004583">
    <property type="entry name" value="DNA_repair_Rad4"/>
</dbReference>
<dbReference type="InterPro" id="IPR018327">
    <property type="entry name" value="BHD_2"/>
</dbReference>
<dbReference type="SMART" id="SM01032">
    <property type="entry name" value="BHD_3"/>
    <property type="match status" value="1"/>
</dbReference>
<dbReference type="InterPro" id="IPR018328">
    <property type="entry name" value="Rad4_beta-hairpin_dom3"/>
</dbReference>
<evidence type="ECO:0000259" key="7">
    <source>
        <dbReference type="SMART" id="SM01030"/>
    </source>
</evidence>
<dbReference type="Gene3D" id="3.30.60.290">
    <property type="entry name" value="Rad4, beta-hairpin domain BHD2"/>
    <property type="match status" value="1"/>
</dbReference>
<dbReference type="SMART" id="SM01031">
    <property type="entry name" value="BHD_2"/>
    <property type="match status" value="1"/>
</dbReference>
<evidence type="ECO:0000259" key="8">
    <source>
        <dbReference type="SMART" id="SM01031"/>
    </source>
</evidence>
<dbReference type="Pfam" id="PF10404">
    <property type="entry name" value="BHD_2"/>
    <property type="match status" value="1"/>
</dbReference>
<dbReference type="Gene3D" id="3.30.70.2460">
    <property type="entry name" value="Rad4, beta-hairpin domain BHD3"/>
    <property type="match status" value="1"/>
</dbReference>
<protein>
    <submittedName>
        <fullName evidence="10">Rad4-domain-containing protein</fullName>
    </submittedName>
</protein>
<keyword evidence="5" id="KW-0539">Nucleus</keyword>
<comment type="similarity">
    <text evidence="2">Belongs to the XPC family.</text>
</comment>
<keyword evidence="11" id="KW-1185">Reference proteome</keyword>
<evidence type="ECO:0000256" key="4">
    <source>
        <dbReference type="ARBA" id="ARBA00023204"/>
    </source>
</evidence>
<dbReference type="Pfam" id="PF03835">
    <property type="entry name" value="Rad4"/>
    <property type="match status" value="1"/>
</dbReference>
<accession>A0A1E4S625</accession>
<feature type="domain" description="Rad4 beta-hairpin" evidence="9">
    <location>
        <begin position="551"/>
        <end position="625"/>
    </location>
</feature>
<evidence type="ECO:0000256" key="1">
    <source>
        <dbReference type="ARBA" id="ARBA00004123"/>
    </source>
</evidence>
<dbReference type="InterPro" id="IPR036985">
    <property type="entry name" value="Transglutaminase-like_sf"/>
</dbReference>
<dbReference type="SUPFAM" id="SSF54001">
    <property type="entry name" value="Cysteine proteinases"/>
    <property type="match status" value="1"/>
</dbReference>
<dbReference type="Pfam" id="PF10403">
    <property type="entry name" value="BHD_1"/>
    <property type="match status" value="1"/>
</dbReference>
<dbReference type="GO" id="GO:0003697">
    <property type="term" value="F:single-stranded DNA binding"/>
    <property type="evidence" value="ECO:0007669"/>
    <property type="project" value="TreeGrafter"/>
</dbReference>
<dbReference type="InterPro" id="IPR018326">
    <property type="entry name" value="Rad4_beta-hairpin_dom1"/>
</dbReference>
<proteinExistence type="inferred from homology"/>
<feature type="region of interest" description="Disordered" evidence="6">
    <location>
        <begin position="13"/>
        <end position="55"/>
    </location>
</feature>
<dbReference type="STRING" id="983966.A0A1E4S625"/>
<dbReference type="Proteomes" id="UP000094389">
    <property type="component" value="Unassembled WGS sequence"/>
</dbReference>
<dbReference type="GO" id="GO:0006289">
    <property type="term" value="P:nucleotide-excision repair"/>
    <property type="evidence" value="ECO:0007669"/>
    <property type="project" value="InterPro"/>
</dbReference>
<dbReference type="InterPro" id="IPR038765">
    <property type="entry name" value="Papain-like_cys_pep_sf"/>
</dbReference>
<dbReference type="RefSeq" id="XP_020071962.1">
    <property type="nucleotide sequence ID" value="XM_020212561.1"/>
</dbReference>
<organism evidence="10 11">
    <name type="scientific">Cyberlindnera jadinii (strain ATCC 18201 / CBS 1600 / BCRC 20928 / JCM 3617 / NBRC 0987 / NRRL Y-1542)</name>
    <name type="common">Torula yeast</name>
    <name type="synonym">Candida utilis</name>
    <dbReference type="NCBI Taxonomy" id="983966"/>
    <lineage>
        <taxon>Eukaryota</taxon>
        <taxon>Fungi</taxon>
        <taxon>Dikarya</taxon>
        <taxon>Ascomycota</taxon>
        <taxon>Saccharomycotina</taxon>
        <taxon>Saccharomycetes</taxon>
        <taxon>Phaffomycetales</taxon>
        <taxon>Phaffomycetaceae</taxon>
        <taxon>Cyberlindnera</taxon>
    </lineage>
</organism>
<dbReference type="GO" id="GO:0003684">
    <property type="term" value="F:damaged DNA binding"/>
    <property type="evidence" value="ECO:0007669"/>
    <property type="project" value="InterPro"/>
</dbReference>
<sequence>MSDVPKEYRALMREAVKEGGSDRPLKRRKRRVARQDEALDGDGEGEQAGTEAAADVEAAAVGVDADEDTPEVDVACNRTVEVDDVDDESDEDFDDDEFEDVDLENVQPKASSMLKDVTIALNKTPAEPEKKSKRRNVIDKHERLLRKTIHRNYLATMMVHGFIRNQWCNDEHIHRHLRKLIPVRMFEELHPSSSIKMPQMRTRQFLDGLRHLLQKWVQFYKVTSNKGLYKHDWYDWDETVTRTPTPFSRFQKCIVKGRGSRDIGAQGFVALLRAADVPSRLVFSLQPPDITNMQIKEHARSKDSPEIEMKYPVFWAEAWDSVSKTWYTIDPIMFKTIENIKTKSVLEPPMSYPYNQLNYVIGYDRGGRVRDITKRYAEKYYARTRKKRITKDEAEDIWYSGFIDALSSRPINKADKYEQEYFAKKAEDEGMPDNLQDFKNHPFYVLEKDLRSNEVLHPKESCGMLRIKGKNESIPVYKRACVVTLRSPRAWYQRGRILKPGVPPLKVRQKTSAQMARNLSFGDDDEDKEERLYAEFQTELYVPPPAIDGLIEKNAYGNIDVFVPSMIPKGAILIQTPYALEAAKQLEIDYAPAVVGFKFDRRSATPRIEGVVVGEEFKDILPVIQEQIKAEEIEKERVKLEIRALKAWSLMLSKLRIKRRLEKSHGKVDEDEP</sequence>
<dbReference type="InterPro" id="IPR018325">
    <property type="entry name" value="Rad4/PNGase_transGLS-fold"/>
</dbReference>
<dbReference type="GO" id="GO:0000111">
    <property type="term" value="C:nucleotide-excision repair factor 2 complex"/>
    <property type="evidence" value="ECO:0007669"/>
    <property type="project" value="TreeGrafter"/>
</dbReference>
<gene>
    <name evidence="10" type="ORF">CYBJADRAFT_124870</name>
</gene>
<feature type="domain" description="Rad4 beta-hairpin" evidence="7">
    <location>
        <begin position="427"/>
        <end position="483"/>
    </location>
</feature>
<feature type="domain" description="Rad4 beta-hairpin" evidence="8">
    <location>
        <begin position="485"/>
        <end position="544"/>
    </location>
</feature>
<evidence type="ECO:0000313" key="11">
    <source>
        <dbReference type="Proteomes" id="UP000094389"/>
    </source>
</evidence>
<evidence type="ECO:0000259" key="9">
    <source>
        <dbReference type="SMART" id="SM01032"/>
    </source>
</evidence>
<dbReference type="OMA" id="IPEWLMS"/>
<dbReference type="AlphaFoldDB" id="A0A1E4S625"/>
<dbReference type="GeneID" id="30986957"/>
<dbReference type="Pfam" id="PF10405">
    <property type="entry name" value="BHD_3"/>
    <property type="match status" value="1"/>
</dbReference>
<dbReference type="OrthoDB" id="300780at2759"/>
<reference evidence="10 11" key="1">
    <citation type="journal article" date="2016" name="Proc. Natl. Acad. Sci. U.S.A.">
        <title>Comparative genomics of biotechnologically important yeasts.</title>
        <authorList>
            <person name="Riley R."/>
            <person name="Haridas S."/>
            <person name="Wolfe K.H."/>
            <person name="Lopes M.R."/>
            <person name="Hittinger C.T."/>
            <person name="Goeker M."/>
            <person name="Salamov A.A."/>
            <person name="Wisecaver J.H."/>
            <person name="Long T.M."/>
            <person name="Calvey C.H."/>
            <person name="Aerts A.L."/>
            <person name="Barry K.W."/>
            <person name="Choi C."/>
            <person name="Clum A."/>
            <person name="Coughlan A.Y."/>
            <person name="Deshpande S."/>
            <person name="Douglass A.P."/>
            <person name="Hanson S.J."/>
            <person name="Klenk H.-P."/>
            <person name="LaButti K.M."/>
            <person name="Lapidus A."/>
            <person name="Lindquist E.A."/>
            <person name="Lipzen A.M."/>
            <person name="Meier-Kolthoff J.P."/>
            <person name="Ohm R.A."/>
            <person name="Otillar R.P."/>
            <person name="Pangilinan J.L."/>
            <person name="Peng Y."/>
            <person name="Rokas A."/>
            <person name="Rosa C.A."/>
            <person name="Scheuner C."/>
            <person name="Sibirny A.A."/>
            <person name="Slot J.C."/>
            <person name="Stielow J.B."/>
            <person name="Sun H."/>
            <person name="Kurtzman C.P."/>
            <person name="Blackwell M."/>
            <person name="Grigoriev I.V."/>
            <person name="Jeffries T.W."/>
        </authorList>
    </citation>
    <scope>NUCLEOTIDE SEQUENCE [LARGE SCALE GENOMIC DNA]</scope>
    <source>
        <strain evidence="11">ATCC 18201 / CBS 1600 / BCRC 20928 / JCM 3617 / NBRC 0987 / NRRL Y-1542</strain>
    </source>
</reference>
<evidence type="ECO:0000256" key="6">
    <source>
        <dbReference type="SAM" id="MobiDB-lite"/>
    </source>
</evidence>
<dbReference type="PANTHER" id="PTHR12135">
    <property type="entry name" value="DNA REPAIR PROTEIN XP-C / RAD4"/>
    <property type="match status" value="1"/>
</dbReference>
<dbReference type="Gene3D" id="2.20.20.110">
    <property type="entry name" value="Rad4, beta-hairpin domain BHD1"/>
    <property type="match status" value="1"/>
</dbReference>
<dbReference type="PANTHER" id="PTHR12135:SF0">
    <property type="entry name" value="DNA REPAIR PROTEIN COMPLEMENTING XP-C CELLS"/>
    <property type="match status" value="1"/>
</dbReference>
<dbReference type="GO" id="GO:0071942">
    <property type="term" value="C:XPC complex"/>
    <property type="evidence" value="ECO:0007669"/>
    <property type="project" value="TreeGrafter"/>
</dbReference>
<evidence type="ECO:0000256" key="5">
    <source>
        <dbReference type="ARBA" id="ARBA00023242"/>
    </source>
</evidence>